<evidence type="ECO:0000256" key="1">
    <source>
        <dbReference type="ARBA" id="ARBA00004651"/>
    </source>
</evidence>
<evidence type="ECO:0000256" key="3">
    <source>
        <dbReference type="ARBA" id="ARBA00022475"/>
    </source>
</evidence>
<dbReference type="STRING" id="1121025.SAMN02745249_00573"/>
<dbReference type="PANTHER" id="PTHR43663:SF1">
    <property type="entry name" value="CHROMATE TRANSPORTER"/>
    <property type="match status" value="1"/>
</dbReference>
<keyword evidence="3" id="KW-1003">Cell membrane</keyword>
<keyword evidence="9" id="KW-1185">Reference proteome</keyword>
<dbReference type="PANTHER" id="PTHR43663">
    <property type="entry name" value="CHROMATE TRANSPORT PROTEIN-RELATED"/>
    <property type="match status" value="1"/>
</dbReference>
<protein>
    <submittedName>
        <fullName evidence="8">Chromate transporter</fullName>
    </submittedName>
</protein>
<dbReference type="AlphaFoldDB" id="A0A1M4U3L5"/>
<feature type="transmembrane region" description="Helical" evidence="7">
    <location>
        <begin position="120"/>
        <end position="137"/>
    </location>
</feature>
<dbReference type="Pfam" id="PF02417">
    <property type="entry name" value="Chromate_transp"/>
    <property type="match status" value="1"/>
</dbReference>
<keyword evidence="4 7" id="KW-0812">Transmembrane</keyword>
<keyword evidence="6 7" id="KW-0472">Membrane</keyword>
<dbReference type="GO" id="GO:0015109">
    <property type="term" value="F:chromate transmembrane transporter activity"/>
    <property type="evidence" value="ECO:0007669"/>
    <property type="project" value="InterPro"/>
</dbReference>
<dbReference type="Proteomes" id="UP000184128">
    <property type="component" value="Unassembled WGS sequence"/>
</dbReference>
<accession>A0A1M4U3L5</accession>
<feature type="transmembrane region" description="Helical" evidence="7">
    <location>
        <begin position="168"/>
        <end position="184"/>
    </location>
</feature>
<dbReference type="EMBL" id="FQUF01000007">
    <property type="protein sequence ID" value="SHE51240.1"/>
    <property type="molecule type" value="Genomic_DNA"/>
</dbReference>
<dbReference type="InterPro" id="IPR052518">
    <property type="entry name" value="CHR_Transporter"/>
</dbReference>
<feature type="transmembrane region" description="Helical" evidence="7">
    <location>
        <begin position="143"/>
        <end position="163"/>
    </location>
</feature>
<evidence type="ECO:0000256" key="5">
    <source>
        <dbReference type="ARBA" id="ARBA00022989"/>
    </source>
</evidence>
<feature type="transmembrane region" description="Helical" evidence="7">
    <location>
        <begin position="7"/>
        <end position="29"/>
    </location>
</feature>
<evidence type="ECO:0000256" key="2">
    <source>
        <dbReference type="ARBA" id="ARBA00005262"/>
    </source>
</evidence>
<feature type="transmembrane region" description="Helical" evidence="7">
    <location>
        <begin position="71"/>
        <end position="99"/>
    </location>
</feature>
<comment type="subcellular location">
    <subcellularLocation>
        <location evidence="1">Cell membrane</location>
        <topology evidence="1">Multi-pass membrane protein</topology>
    </subcellularLocation>
</comment>
<evidence type="ECO:0000256" key="4">
    <source>
        <dbReference type="ARBA" id="ARBA00022692"/>
    </source>
</evidence>
<comment type="similarity">
    <text evidence="2">Belongs to the chromate ion transporter (CHR) (TC 2.A.51) family.</text>
</comment>
<name>A0A1M4U3L5_9LACT</name>
<dbReference type="InterPro" id="IPR003370">
    <property type="entry name" value="Chromate_transpt"/>
</dbReference>
<sequence length="185" mass="20211">MKMILTLFIRFFQIGLFSIGGGYAIIPLIQEQVVNNFGWLTLQEYTDIITISQMTPGPLVVNTASFVGIRIAGFFGAVAATVGSILSGFIISIFLYNFFKKHQNTESISNVLRALRSSSVGLIASAASTILLLAFFGDTTLNIQSANLNLAAVIVFIFALFLLRKYKLNPILIMVLSGIIGLFLY</sequence>
<reference evidence="8 9" key="1">
    <citation type="submission" date="2016-11" db="EMBL/GenBank/DDBJ databases">
        <authorList>
            <person name="Jaros S."/>
            <person name="Januszkiewicz K."/>
            <person name="Wedrychowicz H."/>
        </authorList>
    </citation>
    <scope>NUCLEOTIDE SEQUENCE [LARGE SCALE GENOMIC DNA]</scope>
    <source>
        <strain evidence="8 9">DSM 15692</strain>
    </source>
</reference>
<dbReference type="GO" id="GO:0005886">
    <property type="term" value="C:plasma membrane"/>
    <property type="evidence" value="ECO:0007669"/>
    <property type="project" value="UniProtKB-SubCell"/>
</dbReference>
<dbReference type="RefSeq" id="WP_073296087.1">
    <property type="nucleotide sequence ID" value="NZ_FQUF01000007.1"/>
</dbReference>
<keyword evidence="5 7" id="KW-1133">Transmembrane helix</keyword>
<evidence type="ECO:0000256" key="6">
    <source>
        <dbReference type="ARBA" id="ARBA00023136"/>
    </source>
</evidence>
<evidence type="ECO:0000256" key="7">
    <source>
        <dbReference type="SAM" id="Phobius"/>
    </source>
</evidence>
<gene>
    <name evidence="8" type="ORF">SAMN02745249_00573</name>
</gene>
<proteinExistence type="inferred from homology"/>
<organism evidence="8 9">
    <name type="scientific">Atopostipes suicloacalis DSM 15692</name>
    <dbReference type="NCBI Taxonomy" id="1121025"/>
    <lineage>
        <taxon>Bacteria</taxon>
        <taxon>Bacillati</taxon>
        <taxon>Bacillota</taxon>
        <taxon>Bacilli</taxon>
        <taxon>Lactobacillales</taxon>
        <taxon>Carnobacteriaceae</taxon>
        <taxon>Atopostipes</taxon>
    </lineage>
</organism>
<dbReference type="OrthoDB" id="9027281at2"/>
<evidence type="ECO:0000313" key="9">
    <source>
        <dbReference type="Proteomes" id="UP000184128"/>
    </source>
</evidence>
<evidence type="ECO:0000313" key="8">
    <source>
        <dbReference type="EMBL" id="SHE51240.1"/>
    </source>
</evidence>